<dbReference type="Proteomes" id="UP000304148">
    <property type="component" value="Chromosome"/>
</dbReference>
<sequence length="408" mass="45242">MKKSMLIGTAALLLISTQTSIYPITVNASPQVDKPNITSSGNDNSSNRAITSKVLDISGHWAEHSIMQAINKGYVEGYPDGNFLPNKNVSRAEFVKMTISALGLEVRESNGKWYESYVHAAEAAGIYKAGDLEDTYWTKTLTREEMSKMAVRALGIDQVEDKQWMYLATKNGIMSGTAPGELTPKGSTTRAQAITVIERLLSAKKGDKLPVDKYAVAAAEMYWHKTNIFTVAEEIFNSPENDKYTSVKMGIRSWNINKLTVSSPDKSVVGQVNSLTAIDWNDLKDPNRKLLPSKDKLVWEVGGEQTKFTDNMKVYVLLLDSKMVVNQKPKSYPVNRLNIVVNGYSGEFKGKITEALAIRSLDLNKQVYGLVLPKENFRTTGELRILIETISLGAPLFNSRLSTSVLTR</sequence>
<dbReference type="PROSITE" id="PS51272">
    <property type="entry name" value="SLH"/>
    <property type="match status" value="1"/>
</dbReference>
<accession>A0A383RDS2</accession>
<dbReference type="PANTHER" id="PTHR43308">
    <property type="entry name" value="OUTER MEMBRANE PROTEIN ALPHA-RELATED"/>
    <property type="match status" value="1"/>
</dbReference>
<dbReference type="Pfam" id="PF00395">
    <property type="entry name" value="SLH"/>
    <property type="match status" value="2"/>
</dbReference>
<dbReference type="PANTHER" id="PTHR43308:SF5">
    <property type="entry name" value="S-LAYER PROTEIN _ PEPTIDOGLYCAN ENDO-BETA-N-ACETYLGLUCOSAMINIDASE"/>
    <property type="match status" value="1"/>
</dbReference>
<dbReference type="InterPro" id="IPR051465">
    <property type="entry name" value="Cell_Envelope_Struct_Comp"/>
</dbReference>
<keyword evidence="1" id="KW-0732">Signal</keyword>
<evidence type="ECO:0000313" key="4">
    <source>
        <dbReference type="Proteomes" id="UP000304148"/>
    </source>
</evidence>
<dbReference type="AlphaFoldDB" id="A0A383RDS2"/>
<feature type="domain" description="SLH" evidence="2">
    <location>
        <begin position="49"/>
        <end position="112"/>
    </location>
</feature>
<dbReference type="RefSeq" id="WP_138186758.1">
    <property type="nucleotide sequence ID" value="NZ_LS992241.1"/>
</dbReference>
<name>A0A383RDS2_PAEAL</name>
<dbReference type="InterPro" id="IPR001119">
    <property type="entry name" value="SLH_dom"/>
</dbReference>
<evidence type="ECO:0000313" key="3">
    <source>
        <dbReference type="EMBL" id="SYX84993.1"/>
    </source>
</evidence>
<protein>
    <submittedName>
        <fullName evidence="3">S-layer domain-containing protein</fullName>
    </submittedName>
</protein>
<dbReference type="EMBL" id="LS992241">
    <property type="protein sequence ID" value="SYX84993.1"/>
    <property type="molecule type" value="Genomic_DNA"/>
</dbReference>
<reference evidence="4" key="1">
    <citation type="submission" date="2018-08" db="EMBL/GenBank/DDBJ databases">
        <authorList>
            <person name="Chevrot R."/>
        </authorList>
    </citation>
    <scope>NUCLEOTIDE SEQUENCE [LARGE SCALE GENOMIC DNA]</scope>
</reference>
<evidence type="ECO:0000256" key="1">
    <source>
        <dbReference type="SAM" id="SignalP"/>
    </source>
</evidence>
<proteinExistence type="predicted"/>
<feature type="signal peptide" evidence="1">
    <location>
        <begin position="1"/>
        <end position="21"/>
    </location>
</feature>
<evidence type="ECO:0000259" key="2">
    <source>
        <dbReference type="PROSITE" id="PS51272"/>
    </source>
</evidence>
<organism evidence="3 4">
    <name type="scientific">Paenibacillus alvei</name>
    <name type="common">Bacillus alvei</name>
    <dbReference type="NCBI Taxonomy" id="44250"/>
    <lineage>
        <taxon>Bacteria</taxon>
        <taxon>Bacillati</taxon>
        <taxon>Bacillota</taxon>
        <taxon>Bacilli</taxon>
        <taxon>Bacillales</taxon>
        <taxon>Paenibacillaceae</taxon>
        <taxon>Paenibacillus</taxon>
    </lineage>
</organism>
<gene>
    <name evidence="3" type="ORF">PBLR_13415</name>
</gene>
<feature type="chain" id="PRO_5038383696" evidence="1">
    <location>
        <begin position="22"/>
        <end position="408"/>
    </location>
</feature>